<dbReference type="GO" id="GO:0012505">
    <property type="term" value="C:endomembrane system"/>
    <property type="evidence" value="ECO:0007669"/>
    <property type="project" value="UniProtKB-SubCell"/>
</dbReference>
<dbReference type="GO" id="GO:0046961">
    <property type="term" value="F:proton-transporting ATPase activity, rotational mechanism"/>
    <property type="evidence" value="ECO:0007669"/>
    <property type="project" value="TreeGrafter"/>
</dbReference>
<feature type="transmembrane region" description="Helical" evidence="15">
    <location>
        <begin position="9"/>
        <end position="29"/>
    </location>
</feature>
<dbReference type="Gene3D" id="1.20.5.620">
    <property type="entry name" value="F1F0 ATP synthase subunit B, membrane domain"/>
    <property type="match status" value="1"/>
</dbReference>
<dbReference type="EMBL" id="BQKA01000029">
    <property type="protein sequence ID" value="GJM50527.1"/>
    <property type="molecule type" value="Genomic_DNA"/>
</dbReference>
<name>A0AAV5AZV7_9FLAO</name>
<dbReference type="InterPro" id="IPR005864">
    <property type="entry name" value="ATP_synth_F0_bsu_bac"/>
</dbReference>
<keyword evidence="4 15" id="KW-0138">CF(0)</keyword>
<evidence type="ECO:0000256" key="15">
    <source>
        <dbReference type="HAMAP-Rule" id="MF_01398"/>
    </source>
</evidence>
<comment type="subcellular location">
    <subcellularLocation>
        <location evidence="15">Cell membrane</location>
        <topology evidence="15">Single-pass membrane protein</topology>
    </subcellularLocation>
    <subcellularLocation>
        <location evidence="14">Endomembrane system</location>
        <topology evidence="14">Single-pass membrane protein</topology>
    </subcellularLocation>
</comment>
<dbReference type="CDD" id="cd06503">
    <property type="entry name" value="ATP-synt_Fo_b"/>
    <property type="match status" value="1"/>
</dbReference>
<organism evidence="18 20">
    <name type="scientific">Capnocytophaga catalasegens</name>
    <dbReference type="NCBI Taxonomy" id="1004260"/>
    <lineage>
        <taxon>Bacteria</taxon>
        <taxon>Pseudomonadati</taxon>
        <taxon>Bacteroidota</taxon>
        <taxon>Flavobacteriia</taxon>
        <taxon>Flavobacteriales</taxon>
        <taxon>Flavobacteriaceae</taxon>
        <taxon>Capnocytophaga</taxon>
    </lineage>
</organism>
<dbReference type="InterPro" id="IPR002146">
    <property type="entry name" value="ATP_synth_b/b'su_bac/chlpt"/>
</dbReference>
<dbReference type="NCBIfam" id="NF011041">
    <property type="entry name" value="PRK14471.1"/>
    <property type="match status" value="1"/>
</dbReference>
<dbReference type="Proteomes" id="UP001208692">
    <property type="component" value="Unassembled WGS sequence"/>
</dbReference>
<evidence type="ECO:0000256" key="4">
    <source>
        <dbReference type="ARBA" id="ARBA00022547"/>
    </source>
</evidence>
<evidence type="ECO:0000256" key="8">
    <source>
        <dbReference type="ARBA" id="ARBA00023065"/>
    </source>
</evidence>
<evidence type="ECO:0000256" key="10">
    <source>
        <dbReference type="ARBA" id="ARBA00023310"/>
    </source>
</evidence>
<evidence type="ECO:0000256" key="9">
    <source>
        <dbReference type="ARBA" id="ARBA00023136"/>
    </source>
</evidence>
<evidence type="ECO:0000256" key="17">
    <source>
        <dbReference type="SAM" id="Coils"/>
    </source>
</evidence>
<keyword evidence="6 15" id="KW-0375">Hydrogen ion transport</keyword>
<evidence type="ECO:0000256" key="7">
    <source>
        <dbReference type="ARBA" id="ARBA00022989"/>
    </source>
</evidence>
<evidence type="ECO:0000256" key="11">
    <source>
        <dbReference type="ARBA" id="ARBA00025198"/>
    </source>
</evidence>
<dbReference type="RefSeq" id="WP_264847414.1">
    <property type="nucleotide sequence ID" value="NZ_BPMA01000056.1"/>
</dbReference>
<keyword evidence="3 15" id="KW-1003">Cell membrane</keyword>
<dbReference type="HAMAP" id="MF_01398">
    <property type="entry name" value="ATP_synth_b_bprime"/>
    <property type="match status" value="1"/>
</dbReference>
<comment type="function">
    <text evidence="11 15">F(1)F(0) ATP synthase produces ATP from ADP in the presence of a proton or sodium gradient. F-type ATPases consist of two structural domains, F(1) containing the extramembraneous catalytic core and F(0) containing the membrane proton channel, linked together by a central stalk and a peripheral stalk. During catalysis, ATP synthesis in the catalytic domain of F(1) is coupled via a rotary mechanism of the central stalk subunits to proton translocation.</text>
</comment>
<evidence type="ECO:0000256" key="16">
    <source>
        <dbReference type="RuleBase" id="RU003848"/>
    </source>
</evidence>
<dbReference type="SUPFAM" id="SSF81573">
    <property type="entry name" value="F1F0 ATP synthase subunit B, membrane domain"/>
    <property type="match status" value="1"/>
</dbReference>
<keyword evidence="7 15" id="KW-1133">Transmembrane helix</keyword>
<dbReference type="PANTHER" id="PTHR33445:SF1">
    <property type="entry name" value="ATP SYNTHASE SUBUNIT B"/>
    <property type="match status" value="1"/>
</dbReference>
<keyword evidence="9 15" id="KW-0472">Membrane</keyword>
<evidence type="ECO:0000313" key="20">
    <source>
        <dbReference type="Proteomes" id="UP001207736"/>
    </source>
</evidence>
<evidence type="ECO:0000256" key="13">
    <source>
        <dbReference type="ARBA" id="ARBA00026054"/>
    </source>
</evidence>
<reference evidence="18 21" key="1">
    <citation type="submission" date="2021-11" db="EMBL/GenBank/DDBJ databases">
        <title>Draft genome sequence of Capnocytophaga sp. strain KC07075 isolated from cat oral cavity.</title>
        <authorList>
            <person name="Suzuki M."/>
            <person name="Imaoka K."/>
            <person name="Kimura M."/>
            <person name="Morikawa S."/>
            <person name="Maeda K."/>
        </authorList>
    </citation>
    <scope>NUCLEOTIDE SEQUENCE</scope>
    <source>
        <strain evidence="18">KC07075</strain>
        <strain evidence="19 21">KC07079</strain>
    </source>
</reference>
<keyword evidence="17" id="KW-0175">Coiled coil</keyword>
<comment type="function">
    <text evidence="12">Component of the F(0) channel, it forms part of the peripheral stalk, linking F(1) to F(0). The b'-subunit is a diverged and duplicated form of b found in plants and photosynthetic bacteria.</text>
</comment>
<dbReference type="AlphaFoldDB" id="A0AAV5AZV7"/>
<keyword evidence="8 15" id="KW-0406">Ion transport</keyword>
<dbReference type="Pfam" id="PF00430">
    <property type="entry name" value="ATP-synt_B"/>
    <property type="match status" value="1"/>
</dbReference>
<dbReference type="GO" id="GO:0005886">
    <property type="term" value="C:plasma membrane"/>
    <property type="evidence" value="ECO:0007669"/>
    <property type="project" value="UniProtKB-SubCell"/>
</dbReference>
<dbReference type="InterPro" id="IPR028987">
    <property type="entry name" value="ATP_synth_B-like_membr_sf"/>
</dbReference>
<dbReference type="InterPro" id="IPR050059">
    <property type="entry name" value="ATP_synthase_B_chain"/>
</dbReference>
<dbReference type="EMBL" id="BQKB01000029">
    <property type="protein sequence ID" value="GJM53206.1"/>
    <property type="molecule type" value="Genomic_DNA"/>
</dbReference>
<comment type="caution">
    <text evidence="18">The sequence shown here is derived from an EMBL/GenBank/DDBJ whole genome shotgun (WGS) entry which is preliminary data.</text>
</comment>
<evidence type="ECO:0000313" key="21">
    <source>
        <dbReference type="Proteomes" id="UP001208692"/>
    </source>
</evidence>
<dbReference type="GO" id="GO:0045259">
    <property type="term" value="C:proton-transporting ATP synthase complex"/>
    <property type="evidence" value="ECO:0007669"/>
    <property type="project" value="UniProtKB-KW"/>
</dbReference>
<evidence type="ECO:0000256" key="12">
    <source>
        <dbReference type="ARBA" id="ARBA00025614"/>
    </source>
</evidence>
<feature type="coiled-coil region" evidence="17">
    <location>
        <begin position="33"/>
        <end position="88"/>
    </location>
</feature>
<comment type="subunit">
    <text evidence="15">F-type ATPases have 2 components, F(1) - the catalytic core - and F(0) - the membrane proton channel. F(1) has five subunits: alpha(3), beta(3), gamma(1), delta(1), epsilon(1). F(0) has three main subunits: a(1), b(2) and c(10-14). The alpha and beta chains form an alternating ring which encloses part of the gamma chain. F(1) is attached to F(0) by a central stalk formed by the gamma and epsilon chains, while a peripheral stalk is formed by the delta and b chains.</text>
</comment>
<dbReference type="PANTHER" id="PTHR33445">
    <property type="entry name" value="ATP SYNTHASE SUBUNIT B', CHLOROPLASTIC"/>
    <property type="match status" value="1"/>
</dbReference>
<evidence type="ECO:0000256" key="6">
    <source>
        <dbReference type="ARBA" id="ARBA00022781"/>
    </source>
</evidence>
<keyword evidence="5 15" id="KW-0812">Transmembrane</keyword>
<dbReference type="GO" id="GO:0046933">
    <property type="term" value="F:proton-transporting ATP synthase activity, rotational mechanism"/>
    <property type="evidence" value="ECO:0007669"/>
    <property type="project" value="UniProtKB-UniRule"/>
</dbReference>
<keyword evidence="10 15" id="KW-0066">ATP synthesis</keyword>
<protein>
    <recommendedName>
        <fullName evidence="15">ATP synthase subunit b</fullName>
    </recommendedName>
    <alternativeName>
        <fullName evidence="15">ATP synthase F(0) sector subunit b</fullName>
    </alternativeName>
    <alternativeName>
        <fullName evidence="15">ATPase subunit I</fullName>
    </alternativeName>
    <alternativeName>
        <fullName evidence="15">F-type ATPase subunit b</fullName>
        <shortName evidence="15">F-ATPase subunit b</shortName>
    </alternativeName>
</protein>
<evidence type="ECO:0000256" key="14">
    <source>
        <dbReference type="ARBA" id="ARBA00037847"/>
    </source>
</evidence>
<comment type="similarity">
    <text evidence="1 15 16">Belongs to the ATPase B chain family.</text>
</comment>
<keyword evidence="21" id="KW-1185">Reference proteome</keyword>
<dbReference type="Proteomes" id="UP001207736">
    <property type="component" value="Unassembled WGS sequence"/>
</dbReference>
<evidence type="ECO:0000256" key="5">
    <source>
        <dbReference type="ARBA" id="ARBA00022692"/>
    </source>
</evidence>
<proteinExistence type="inferred from homology"/>
<evidence type="ECO:0000313" key="18">
    <source>
        <dbReference type="EMBL" id="GJM50527.1"/>
    </source>
</evidence>
<evidence type="ECO:0000256" key="2">
    <source>
        <dbReference type="ARBA" id="ARBA00022448"/>
    </source>
</evidence>
<evidence type="ECO:0000256" key="1">
    <source>
        <dbReference type="ARBA" id="ARBA00005513"/>
    </source>
</evidence>
<accession>A0AAV5AZV7</accession>
<gene>
    <name evidence="15 18" type="primary">atpF</name>
    <name evidence="18" type="ORF">RCZ15_15000</name>
    <name evidence="19" type="ORF">RCZ16_15230</name>
</gene>
<keyword evidence="2 15" id="KW-0813">Transport</keyword>
<evidence type="ECO:0000256" key="3">
    <source>
        <dbReference type="ARBA" id="ARBA00022475"/>
    </source>
</evidence>
<comment type="subunit">
    <text evidence="13">F-type ATPases have 2 components, F(1) - the catalytic core - and F(0) - the membrane proton channel. F(1) has five subunits: alpha(3), beta(3), gamma(1), delta(1), epsilon(1). F(0) has four main subunits: a(1), b(2) and c(10-14). The alpha and beta chains form an alternating ring which encloses part of the gamma chain. F(1) is attached to F(0) by a central stalk formed by the gamma and epsilon chains, while a peripheral stalk is formed by the delta and b chains.</text>
</comment>
<sequence length="163" mass="18547">MNLTHPESLIFWTIIVFIITLFLLTKYAWKPILNAVKQREKSINDALASAEEAKKEMANLKADNEKLLNEARAERDEILKEARAIKDRIVTEAKEEAHREGQKIIAQAKTTIENEKKAAIIDLKSQVASLSLEIAQKVVKTELSEKTKQEQLINNLLKEVTLN</sequence>
<evidence type="ECO:0000313" key="19">
    <source>
        <dbReference type="EMBL" id="GJM53206.1"/>
    </source>
</evidence>
<dbReference type="NCBIfam" id="TIGR01144">
    <property type="entry name" value="ATP_synt_b"/>
    <property type="match status" value="1"/>
</dbReference>